<accession>A0A812UQR7</accession>
<evidence type="ECO:0000313" key="3">
    <source>
        <dbReference type="Proteomes" id="UP000604046"/>
    </source>
</evidence>
<dbReference type="EMBL" id="CAJNDS010002723">
    <property type="protein sequence ID" value="CAE7573961.1"/>
    <property type="molecule type" value="Genomic_DNA"/>
</dbReference>
<feature type="region of interest" description="Disordered" evidence="1">
    <location>
        <begin position="261"/>
        <end position="304"/>
    </location>
</feature>
<gene>
    <name evidence="2" type="ORF">SNAT2548_LOCUS32742</name>
</gene>
<dbReference type="AlphaFoldDB" id="A0A812UQR7"/>
<proteinExistence type="predicted"/>
<protein>
    <submittedName>
        <fullName evidence="2">Uncharacterized protein</fullName>
    </submittedName>
</protein>
<comment type="caution">
    <text evidence="2">The sequence shown here is derived from an EMBL/GenBank/DDBJ whole genome shotgun (WGS) entry which is preliminary data.</text>
</comment>
<reference evidence="2" key="1">
    <citation type="submission" date="2021-02" db="EMBL/GenBank/DDBJ databases">
        <authorList>
            <person name="Dougan E. K."/>
            <person name="Rhodes N."/>
            <person name="Thang M."/>
            <person name="Chan C."/>
        </authorList>
    </citation>
    <scope>NUCLEOTIDE SEQUENCE</scope>
</reference>
<evidence type="ECO:0000313" key="2">
    <source>
        <dbReference type="EMBL" id="CAE7573961.1"/>
    </source>
</evidence>
<keyword evidence="3" id="KW-1185">Reference proteome</keyword>
<organism evidence="2 3">
    <name type="scientific">Symbiodinium natans</name>
    <dbReference type="NCBI Taxonomy" id="878477"/>
    <lineage>
        <taxon>Eukaryota</taxon>
        <taxon>Sar</taxon>
        <taxon>Alveolata</taxon>
        <taxon>Dinophyceae</taxon>
        <taxon>Suessiales</taxon>
        <taxon>Symbiodiniaceae</taxon>
        <taxon>Symbiodinium</taxon>
    </lineage>
</organism>
<dbReference type="OrthoDB" id="5977965at2759"/>
<feature type="compositionally biased region" description="Polar residues" evidence="1">
    <location>
        <begin position="294"/>
        <end position="304"/>
    </location>
</feature>
<feature type="compositionally biased region" description="Low complexity" evidence="1">
    <location>
        <begin position="261"/>
        <end position="293"/>
    </location>
</feature>
<name>A0A812UQR7_9DINO</name>
<evidence type="ECO:0000256" key="1">
    <source>
        <dbReference type="SAM" id="MobiDB-lite"/>
    </source>
</evidence>
<feature type="region of interest" description="Disordered" evidence="1">
    <location>
        <begin position="220"/>
        <end position="239"/>
    </location>
</feature>
<sequence>MARSLQLYLAAAFGMFVRGDQGLSGGGIFMKIQGQSGKMTFATSEPVGSADDRVQIEMDSLQELAADGTVLGGGGNAKHSFNSFATQSFTFGTPMESTIAGVERDEAAALGLVPDGPGGGYLPKDYNVTTVSFTSYLGSGNAATDSKLEIESIIFKEDAILKFENPDGTFIYPTVAKGTVKFNVKMSQWNWCENNCKAADGVGSSVRLTIKMINQVTETDSATTTATESVTASATTATSTATDAVTNATTTTSTVTDSVTSNATTTTSTVTDSVTSNATTTTSTASDLNTSANVTTTNSGNSSRRLSGCTDGSCENGAVEDLGGVFLSVLNTYMIRNGSGAVTQFTLPENPTLTIDPPPGTQATKRTTVLVLQFPRANFAATDTLIYDPLMSYSDFEETSTGDVTTTDGDPTSDTTSGDADAAATSTTTTTTTTTSGDDASAGDDASTTTSTTSGSSGSSTSSGGMENANHGSKAYLTNLCGLCALGLLVL</sequence>
<feature type="compositionally biased region" description="Low complexity" evidence="1">
    <location>
        <begin position="401"/>
        <end position="465"/>
    </location>
</feature>
<dbReference type="Proteomes" id="UP000604046">
    <property type="component" value="Unassembled WGS sequence"/>
</dbReference>
<feature type="region of interest" description="Disordered" evidence="1">
    <location>
        <begin position="397"/>
        <end position="467"/>
    </location>
</feature>